<dbReference type="Proteomes" id="UP000693972">
    <property type="component" value="Unassembled WGS sequence"/>
</dbReference>
<feature type="transmembrane region" description="Helical" evidence="1">
    <location>
        <begin position="67"/>
        <end position="91"/>
    </location>
</feature>
<feature type="transmembrane region" description="Helical" evidence="1">
    <location>
        <begin position="21"/>
        <end position="47"/>
    </location>
</feature>
<evidence type="ECO:0000313" key="2">
    <source>
        <dbReference type="EMBL" id="QXL88828.1"/>
    </source>
</evidence>
<evidence type="ECO:0000256" key="1">
    <source>
        <dbReference type="SAM" id="Phobius"/>
    </source>
</evidence>
<gene>
    <name evidence="2" type="ORF">KUL25_04740</name>
</gene>
<dbReference type="RefSeq" id="WP_257891890.1">
    <property type="nucleotide sequence ID" value="NZ_JAIMBW010000001.1"/>
</dbReference>
<keyword evidence="3" id="KW-1185">Reference proteome</keyword>
<sequence length="161" mass="17162">MARADESNKDTRKSPAEHRRVSWLIAGFTGAWTGLLLFYPVVLVLALGDGDLATGWASAAEGGLFLIIAPGLIHLTLGPVPIWAVMAWWLGRQDERDPGVAPATLMNFGVAVLALVLAQVLVVGVADLGRVATSPQMLANIGVLAVIFLTYRIRLLPRAGR</sequence>
<keyword evidence="1" id="KW-0472">Membrane</keyword>
<dbReference type="AlphaFoldDB" id="A0A975TWN6"/>
<name>A0A975TWN6_9RHOB</name>
<organism evidence="2">
    <name type="scientific">Gymnodinialimonas phycosphaerae</name>
    <dbReference type="NCBI Taxonomy" id="2841589"/>
    <lineage>
        <taxon>Bacteria</taxon>
        <taxon>Pseudomonadati</taxon>
        <taxon>Pseudomonadota</taxon>
        <taxon>Alphaproteobacteria</taxon>
        <taxon>Rhodobacterales</taxon>
        <taxon>Paracoccaceae</taxon>
        <taxon>Gymnodinialimonas</taxon>
    </lineage>
</organism>
<proteinExistence type="predicted"/>
<dbReference type="EMBL" id="CP078073">
    <property type="protein sequence ID" value="QXL88828.1"/>
    <property type="molecule type" value="Genomic_DNA"/>
</dbReference>
<keyword evidence="1" id="KW-0812">Transmembrane</keyword>
<reference evidence="2 3" key="1">
    <citation type="submission" date="2021-07" db="EMBL/GenBank/DDBJ databases">
        <title>Karlodiniumbacter phycospheric gen. nov., sp. nov., a phycosphere bacterium isolated from karlodinium veneficum.</title>
        <authorList>
            <person name="Peng Y."/>
            <person name="Jiang L."/>
            <person name="Lee J."/>
        </authorList>
    </citation>
    <scope>NUCLEOTIDE SEQUENCE</scope>
    <source>
        <strain evidence="2 3">N5</strain>
    </source>
</reference>
<protein>
    <submittedName>
        <fullName evidence="2">Uncharacterized protein</fullName>
    </submittedName>
</protein>
<feature type="transmembrane region" description="Helical" evidence="1">
    <location>
        <begin position="137"/>
        <end position="155"/>
    </location>
</feature>
<dbReference type="EMBL" id="JAIMBW010000001">
    <property type="protein sequence ID" value="MBY4892066.1"/>
    <property type="molecule type" value="Genomic_DNA"/>
</dbReference>
<evidence type="ECO:0000313" key="3">
    <source>
        <dbReference type="Proteomes" id="UP000693972"/>
    </source>
</evidence>
<accession>A0A975TWN6</accession>
<keyword evidence="1" id="KW-1133">Transmembrane helix</keyword>
<feature type="transmembrane region" description="Helical" evidence="1">
    <location>
        <begin position="103"/>
        <end position="125"/>
    </location>
</feature>